<dbReference type="PANTHER" id="PTHR45624">
    <property type="entry name" value="MITOCHONDRIAL BASIC AMINO ACIDS TRANSPORTER-RELATED"/>
    <property type="match status" value="1"/>
</dbReference>
<keyword evidence="7" id="KW-0496">Mitochondrion</keyword>
<evidence type="ECO:0000256" key="8">
    <source>
        <dbReference type="ARBA" id="ARBA00023136"/>
    </source>
</evidence>
<keyword evidence="3 10" id="KW-0813">Transport</keyword>
<dbReference type="GO" id="GO:0000064">
    <property type="term" value="F:L-ornithine transmembrane transporter activity"/>
    <property type="evidence" value="ECO:0007669"/>
    <property type="project" value="TreeGrafter"/>
</dbReference>
<dbReference type="EMBL" id="PGCJ01000051">
    <property type="protein sequence ID" value="PLW54098.1"/>
    <property type="molecule type" value="Genomic_DNA"/>
</dbReference>
<keyword evidence="8 9" id="KW-0472">Membrane</keyword>
<protein>
    <submittedName>
        <fullName evidence="12">Uncharacterized protein</fullName>
    </submittedName>
</protein>
<proteinExistence type="inferred from homology"/>
<evidence type="ECO:0000313" key="12">
    <source>
        <dbReference type="EMBL" id="PLW54098.1"/>
    </source>
</evidence>
<evidence type="ECO:0000256" key="4">
    <source>
        <dbReference type="ARBA" id="ARBA00022692"/>
    </source>
</evidence>
<dbReference type="GO" id="GO:1990575">
    <property type="term" value="P:mitochondrial L-ornithine transmembrane transport"/>
    <property type="evidence" value="ECO:0007669"/>
    <property type="project" value="TreeGrafter"/>
</dbReference>
<comment type="caution">
    <text evidence="12">The sequence shown here is derived from an EMBL/GenBank/DDBJ whole genome shotgun (WGS) entry which is preliminary data.</text>
</comment>
<comment type="subcellular location">
    <subcellularLocation>
        <location evidence="1">Mitochondrion membrane</location>
        <topology evidence="1">Multi-pass membrane protein</topology>
    </subcellularLocation>
</comment>
<reference evidence="12 13" key="1">
    <citation type="submission" date="2017-11" db="EMBL/GenBank/DDBJ databases">
        <title>De novo assembly and phasing of dikaryotic genomes from two isolates of Puccinia coronata f. sp. avenae, the causal agent of oat crown rust.</title>
        <authorList>
            <person name="Miller M.E."/>
            <person name="Zhang Y."/>
            <person name="Omidvar V."/>
            <person name="Sperschneider J."/>
            <person name="Schwessinger B."/>
            <person name="Raley C."/>
            <person name="Palmer J.M."/>
            <person name="Garnica D."/>
            <person name="Upadhyaya N."/>
            <person name="Rathjen J."/>
            <person name="Taylor J.M."/>
            <person name="Park R.F."/>
            <person name="Dodds P.N."/>
            <person name="Hirsch C.D."/>
            <person name="Kianian S.F."/>
            <person name="Figueroa M."/>
        </authorList>
    </citation>
    <scope>NUCLEOTIDE SEQUENCE [LARGE SCALE GENOMIC DNA]</scope>
    <source>
        <strain evidence="12">12NC29</strain>
    </source>
</reference>
<evidence type="ECO:0000256" key="3">
    <source>
        <dbReference type="ARBA" id="ARBA00022448"/>
    </source>
</evidence>
<dbReference type="Proteomes" id="UP000235388">
    <property type="component" value="Unassembled WGS sequence"/>
</dbReference>
<keyword evidence="6" id="KW-1133">Transmembrane helix</keyword>
<dbReference type="STRING" id="200324.A0A2N5VVS1"/>
<evidence type="ECO:0000256" key="1">
    <source>
        <dbReference type="ARBA" id="ARBA00004225"/>
    </source>
</evidence>
<sequence length="256" mass="27413">MEPPRLITMLVWPSALRSSNPFSTACVSVGSTGKVDGGRSRHLTLAGALAPTWNQIHSIDPATPPLFDERTLRVVRRKDGKPPPIAQPWRPEGAPGDGSRETGGWRLTGRAEGPKVWKLGTSARHTFSSAFVMDLPSEDLTAVQHASTAASLISGSVGGMMQVLVGQPLDTIKTRAQIAPPGTITGPMDVARRTLAQEGFLGFYKGTSRNAFAVVWSGGSQFASLWGIRNVEADRQSVPRSYCSSNSSCRFNGRGR</sequence>
<feature type="repeat" description="Solcar" evidence="9">
    <location>
        <begin position="146"/>
        <end position="231"/>
    </location>
</feature>
<dbReference type="OrthoDB" id="14252at2759"/>
<dbReference type="SUPFAM" id="SSF103506">
    <property type="entry name" value="Mitochondrial carrier"/>
    <property type="match status" value="1"/>
</dbReference>
<dbReference type="InterPro" id="IPR023395">
    <property type="entry name" value="MCP_dom_sf"/>
</dbReference>
<keyword evidence="4 9" id="KW-0812">Transmembrane</keyword>
<evidence type="ECO:0000256" key="6">
    <source>
        <dbReference type="ARBA" id="ARBA00022989"/>
    </source>
</evidence>
<dbReference type="PANTHER" id="PTHR45624:SF45">
    <property type="entry name" value="MITOCHONDRIAL CARRIER"/>
    <property type="match status" value="1"/>
</dbReference>
<dbReference type="Gene3D" id="1.50.40.10">
    <property type="entry name" value="Mitochondrial carrier domain"/>
    <property type="match status" value="1"/>
</dbReference>
<accession>A0A2N5VVS1</accession>
<evidence type="ECO:0000256" key="10">
    <source>
        <dbReference type="RuleBase" id="RU000488"/>
    </source>
</evidence>
<organism evidence="12 13">
    <name type="scientific">Puccinia coronata f. sp. avenae</name>
    <dbReference type="NCBI Taxonomy" id="200324"/>
    <lineage>
        <taxon>Eukaryota</taxon>
        <taxon>Fungi</taxon>
        <taxon>Dikarya</taxon>
        <taxon>Basidiomycota</taxon>
        <taxon>Pucciniomycotina</taxon>
        <taxon>Pucciniomycetes</taxon>
        <taxon>Pucciniales</taxon>
        <taxon>Pucciniaceae</taxon>
        <taxon>Puccinia</taxon>
    </lineage>
</organism>
<name>A0A2N5VVS1_9BASI</name>
<evidence type="ECO:0000256" key="5">
    <source>
        <dbReference type="ARBA" id="ARBA00022737"/>
    </source>
</evidence>
<comment type="similarity">
    <text evidence="2 10">Belongs to the mitochondrial carrier (TC 2.A.29) family.</text>
</comment>
<keyword evidence="5" id="KW-0677">Repeat</keyword>
<dbReference type="PROSITE" id="PS50920">
    <property type="entry name" value="SOLCAR"/>
    <property type="match status" value="1"/>
</dbReference>
<evidence type="ECO:0000256" key="2">
    <source>
        <dbReference type="ARBA" id="ARBA00006375"/>
    </source>
</evidence>
<dbReference type="Pfam" id="PF00153">
    <property type="entry name" value="Mito_carr"/>
    <property type="match status" value="1"/>
</dbReference>
<evidence type="ECO:0000256" key="7">
    <source>
        <dbReference type="ARBA" id="ARBA00023128"/>
    </source>
</evidence>
<dbReference type="GO" id="GO:0031966">
    <property type="term" value="C:mitochondrial membrane"/>
    <property type="evidence" value="ECO:0007669"/>
    <property type="project" value="UniProtKB-SubCell"/>
</dbReference>
<keyword evidence="13" id="KW-1185">Reference proteome</keyword>
<gene>
    <name evidence="12" type="ORF">PCANC_06381</name>
</gene>
<dbReference type="InterPro" id="IPR050567">
    <property type="entry name" value="Mitochondrial_Carrier"/>
</dbReference>
<feature type="region of interest" description="Disordered" evidence="11">
    <location>
        <begin position="78"/>
        <end position="108"/>
    </location>
</feature>
<evidence type="ECO:0000256" key="9">
    <source>
        <dbReference type="PROSITE-ProRule" id="PRU00282"/>
    </source>
</evidence>
<evidence type="ECO:0000313" key="13">
    <source>
        <dbReference type="Proteomes" id="UP000235388"/>
    </source>
</evidence>
<dbReference type="AlphaFoldDB" id="A0A2N5VVS1"/>
<evidence type="ECO:0000256" key="11">
    <source>
        <dbReference type="SAM" id="MobiDB-lite"/>
    </source>
</evidence>
<dbReference type="InterPro" id="IPR018108">
    <property type="entry name" value="MCP_transmembrane"/>
</dbReference>